<comment type="caution">
    <text evidence="1">The sequence shown here is derived from an EMBL/GenBank/DDBJ whole genome shotgun (WGS) entry which is preliminary data.</text>
</comment>
<organism evidence="1 2">
    <name type="scientific">Candidatus Phytoplasma australasiaticum subsp. australasiaticum</name>
    <dbReference type="NCBI Taxonomy" id="2832407"/>
    <lineage>
        <taxon>Bacteria</taxon>
        <taxon>Bacillati</taxon>
        <taxon>Mycoplasmatota</taxon>
        <taxon>Mollicutes</taxon>
        <taxon>Acholeplasmatales</taxon>
        <taxon>Acholeplasmataceae</taxon>
        <taxon>Candidatus Phytoplasma</taxon>
        <taxon>16SrII (Peanut WB group)</taxon>
        <taxon>Candidatus Phytoplasma australasiaticum</taxon>
    </lineage>
</organism>
<sequence length="104" mass="12117">MKIKSINQKSFNFSLIILIGYGFLMPHSLYALSRPQLKRCNTFKYTENKLILAKNLEPEKKPQKNLAQNISHKIKKIMNSILQITHWGIDLLTIINEIIHLTDN</sequence>
<dbReference type="Proteomes" id="UP001170651">
    <property type="component" value="Unassembled WGS sequence"/>
</dbReference>
<dbReference type="RefSeq" id="WP_304516126.1">
    <property type="nucleotide sequence ID" value="NZ_JAOSIW010000051.1"/>
</dbReference>
<keyword evidence="2" id="KW-1185">Reference proteome</keyword>
<dbReference type="AlphaFoldDB" id="A0AAP5CMP1"/>
<proteinExistence type="predicted"/>
<name>A0AAP5CMP1_9MOLU</name>
<protein>
    <submittedName>
        <fullName evidence="1">Uncharacterized protein</fullName>
    </submittedName>
</protein>
<reference evidence="1 2" key="1">
    <citation type="journal article" date="2023" name="Int. J. Syst. Evol. Microbiol.">
        <title>The observation of taxonomic boundaries for the 16SrII and 16SrXXV phytoplasmas using genome-based delimitation.</title>
        <authorList>
            <person name="Rodrigues Jardim B."/>
            <person name="Tran-Nguyen L.T.T."/>
            <person name="Gambley C."/>
            <person name="Al-Sadi A.M."/>
            <person name="Al-Subhi A.M."/>
            <person name="Foissac X."/>
            <person name="Salar P."/>
            <person name="Cai H."/>
            <person name="Yang J.Y."/>
            <person name="Davis R."/>
            <person name="Jones L."/>
            <person name="Rodoni B."/>
            <person name="Constable F.E."/>
        </authorList>
    </citation>
    <scope>NUCLEOTIDE SEQUENCE [LARGE SCALE GENOMIC DNA]</scope>
    <source>
        <strain evidence="1">BAWM-OMN-P26</strain>
    </source>
</reference>
<dbReference type="EMBL" id="JAOSIW010000051">
    <property type="protein sequence ID" value="MDO8054762.1"/>
    <property type="molecule type" value="Genomic_DNA"/>
</dbReference>
<gene>
    <name evidence="1" type="ORF">OC696_02725</name>
</gene>
<evidence type="ECO:0000313" key="1">
    <source>
        <dbReference type="EMBL" id="MDO8054762.1"/>
    </source>
</evidence>
<evidence type="ECO:0000313" key="2">
    <source>
        <dbReference type="Proteomes" id="UP001170651"/>
    </source>
</evidence>
<accession>A0AAP5CMP1</accession>